<evidence type="ECO:0000256" key="9">
    <source>
        <dbReference type="ARBA" id="ARBA00022840"/>
    </source>
</evidence>
<keyword evidence="10" id="KW-0238">DNA-binding</keyword>
<name>A0ABS4MBX6_9LACO</name>
<dbReference type="InterPro" id="IPR007409">
    <property type="entry name" value="Restrct_endonuc_type1_HsdR_N"/>
</dbReference>
<evidence type="ECO:0000256" key="6">
    <source>
        <dbReference type="ARBA" id="ARBA00022747"/>
    </source>
</evidence>
<dbReference type="EC" id="3.1.21.3" evidence="3"/>
<dbReference type="PANTHER" id="PTHR30195:SF16">
    <property type="entry name" value="TYPE I RESTRICTION ENZYME ENDONUCLEASE SUBUNIT"/>
    <property type="match status" value="1"/>
</dbReference>
<evidence type="ECO:0000256" key="1">
    <source>
        <dbReference type="ARBA" id="ARBA00000851"/>
    </source>
</evidence>
<keyword evidence="9" id="KW-0067">ATP-binding</keyword>
<keyword evidence="8" id="KW-0378">Hydrolase</keyword>
<dbReference type="CDD" id="cd22332">
    <property type="entry name" value="HsdR_N"/>
    <property type="match status" value="1"/>
</dbReference>
<gene>
    <name evidence="12" type="ORF">J2Z60_000351</name>
</gene>
<protein>
    <recommendedName>
        <fullName evidence="3">type I site-specific deoxyribonuclease</fullName>
        <ecNumber evidence="3">3.1.21.3</ecNumber>
    </recommendedName>
</protein>
<organism evidence="12 13">
    <name type="scientific">Lactobacillus colini</name>
    <dbReference type="NCBI Taxonomy" id="1819254"/>
    <lineage>
        <taxon>Bacteria</taxon>
        <taxon>Bacillati</taxon>
        <taxon>Bacillota</taxon>
        <taxon>Bacilli</taxon>
        <taxon>Lactobacillales</taxon>
        <taxon>Lactobacillaceae</taxon>
        <taxon>Lactobacillus</taxon>
    </lineage>
</organism>
<keyword evidence="6" id="KW-0680">Restriction system</keyword>
<evidence type="ECO:0000313" key="13">
    <source>
        <dbReference type="Proteomes" id="UP001519292"/>
    </source>
</evidence>
<comment type="catalytic activity">
    <reaction evidence="1">
        <text>Endonucleolytic cleavage of DNA to give random double-stranded fragments with terminal 5'-phosphates, ATP is simultaneously hydrolyzed.</text>
        <dbReference type="EC" id="3.1.21.3"/>
    </reaction>
</comment>
<evidence type="ECO:0000256" key="7">
    <source>
        <dbReference type="ARBA" id="ARBA00022759"/>
    </source>
</evidence>
<dbReference type="EMBL" id="JAGGLU010000001">
    <property type="protein sequence ID" value="MBP2057189.1"/>
    <property type="molecule type" value="Genomic_DNA"/>
</dbReference>
<sequence length="352" mass="41175">MESEATIENNLIHQLIHGESQWTLREDLKNEEQLWDNFFKILIHNNLNLLADNPLTENEKRIIRSKIVKPSFYKSAEWLAGANGQVRIALQRDDTSLGTADLLVIDNNDIAGGSSVYEVVHQISLHKRDNMNQNRRYDVTLLINGLPLIHIELKNKNHSTKEAFNQIQKYIDEGMFNDIFSNIQMFVISNGTDTEYIAANQQLKEKFLTHWVDEDDCYYWHIAPFEKGGSYLIEPIKVKGQLKLFNVDDKLIRKAPFDKVNHNNPRFEKWWNQHIQPLIYKPEKKVYIDFDKYLRQKVRIVDIDNQKFVGQVIDYDTPSDSPDGLYWLDVEVLNFGLLDISEPDIKSIEIID</sequence>
<keyword evidence="4" id="KW-0540">Nuclease</keyword>
<reference evidence="12 13" key="1">
    <citation type="submission" date="2021-03" db="EMBL/GenBank/DDBJ databases">
        <title>Genomic Encyclopedia of Type Strains, Phase IV (KMG-IV): sequencing the most valuable type-strain genomes for metagenomic binning, comparative biology and taxonomic classification.</title>
        <authorList>
            <person name="Goeker M."/>
        </authorList>
    </citation>
    <scope>NUCLEOTIDE SEQUENCE [LARGE SCALE GENOMIC DNA]</scope>
    <source>
        <strain evidence="12 13">DSM 101872</strain>
    </source>
</reference>
<evidence type="ECO:0000256" key="8">
    <source>
        <dbReference type="ARBA" id="ARBA00022801"/>
    </source>
</evidence>
<evidence type="ECO:0000259" key="11">
    <source>
        <dbReference type="Pfam" id="PF04313"/>
    </source>
</evidence>
<dbReference type="PANTHER" id="PTHR30195">
    <property type="entry name" value="TYPE I SITE-SPECIFIC DEOXYRIBONUCLEASE PROTEIN SUBUNIT M AND R"/>
    <property type="match status" value="1"/>
</dbReference>
<evidence type="ECO:0000256" key="3">
    <source>
        <dbReference type="ARBA" id="ARBA00012654"/>
    </source>
</evidence>
<feature type="domain" description="Restriction endonuclease type I HsdR N-terminal" evidence="11">
    <location>
        <begin position="2"/>
        <end position="202"/>
    </location>
</feature>
<keyword evidence="13" id="KW-1185">Reference proteome</keyword>
<comment type="caution">
    <text evidence="12">The sequence shown here is derived from an EMBL/GenBank/DDBJ whole genome shotgun (WGS) entry which is preliminary data.</text>
</comment>
<dbReference type="InterPro" id="IPR051268">
    <property type="entry name" value="Type-I_R_enzyme_R_subunit"/>
</dbReference>
<evidence type="ECO:0000256" key="5">
    <source>
        <dbReference type="ARBA" id="ARBA00022741"/>
    </source>
</evidence>
<keyword evidence="7" id="KW-0255">Endonuclease</keyword>
<dbReference type="Gene3D" id="3.90.1570.50">
    <property type="match status" value="1"/>
</dbReference>
<comment type="similarity">
    <text evidence="2">Belongs to the HsdR family.</text>
</comment>
<dbReference type="Pfam" id="PF04313">
    <property type="entry name" value="HSDR_N"/>
    <property type="match status" value="1"/>
</dbReference>
<proteinExistence type="inferred from homology"/>
<evidence type="ECO:0000256" key="4">
    <source>
        <dbReference type="ARBA" id="ARBA00022722"/>
    </source>
</evidence>
<evidence type="ECO:0000256" key="10">
    <source>
        <dbReference type="ARBA" id="ARBA00023125"/>
    </source>
</evidence>
<accession>A0ABS4MBX6</accession>
<evidence type="ECO:0000313" key="12">
    <source>
        <dbReference type="EMBL" id="MBP2057189.1"/>
    </source>
</evidence>
<dbReference type="Proteomes" id="UP001519292">
    <property type="component" value="Unassembled WGS sequence"/>
</dbReference>
<keyword evidence="5" id="KW-0547">Nucleotide-binding</keyword>
<evidence type="ECO:0000256" key="2">
    <source>
        <dbReference type="ARBA" id="ARBA00008598"/>
    </source>
</evidence>